<dbReference type="EMBL" id="JAXOVC010000014">
    <property type="protein sequence ID" value="KAK4494495.1"/>
    <property type="molecule type" value="Genomic_DNA"/>
</dbReference>
<evidence type="ECO:0000313" key="3">
    <source>
        <dbReference type="Proteomes" id="UP001305779"/>
    </source>
</evidence>
<accession>A0ABR0DZC8</accession>
<feature type="region of interest" description="Disordered" evidence="1">
    <location>
        <begin position="37"/>
        <end position="79"/>
    </location>
</feature>
<keyword evidence="3" id="KW-1185">Reference proteome</keyword>
<dbReference type="Proteomes" id="UP001305779">
    <property type="component" value="Unassembled WGS sequence"/>
</dbReference>
<protein>
    <submittedName>
        <fullName evidence="2">Uncharacterized protein</fullName>
    </submittedName>
</protein>
<name>A0ABR0DZC8_ZASCE</name>
<gene>
    <name evidence="2" type="ORF">PRZ48_014793</name>
</gene>
<proteinExistence type="predicted"/>
<evidence type="ECO:0000256" key="1">
    <source>
        <dbReference type="SAM" id="MobiDB-lite"/>
    </source>
</evidence>
<evidence type="ECO:0000313" key="2">
    <source>
        <dbReference type="EMBL" id="KAK4494495.1"/>
    </source>
</evidence>
<sequence length="503" mass="56129">MASIQEKMLFISHSPAHKRWDSDKLSQIRSHAQSYVYRRRQPVSSSQKDGSRESVIMNADARSTFTKPQQPEEEDSREAVRYECQSRLQRSQNWTAAPAGGDFDPFKAFAVDIDEAFVGLFERYYRGYRWDAYKPGLFRETASDPQLYHSFMAIAFNLFAKEKIKAIEHETEAIRCISTTLRNTSLDERKPSSQEATTWAISRLAMIRSQQGDWDTALKHINACALTCNSISELAAYKFAAHIQCTHSVLLLANLSQIHGVNAQLRRPYGDTGRSALADVEAQGFKLPLASLLPLKDLEVEPQLLDVLCAMLALCHPARHQPVYHDTLGIQQAVELLKLAVCLAEKCTELQDDSNTGPQPQWRSELQICMRLTSFLFILCPSPAAQAACEEVRQRLANGLLEHIVGIAPGTGEAIAPISPLSILLLWMLLVCSVSAGKRSDQLYFSEVIKDYYPYVAEASDAAIENWKMSLPLLRVGKNTPTELTGITSFEISEVVDSLVGSA</sequence>
<comment type="caution">
    <text evidence="2">The sequence shown here is derived from an EMBL/GenBank/DDBJ whole genome shotgun (WGS) entry which is preliminary data.</text>
</comment>
<reference evidence="2 3" key="1">
    <citation type="journal article" date="2023" name="G3 (Bethesda)">
        <title>A chromosome-level genome assembly of Zasmidium syzygii isolated from banana leaves.</title>
        <authorList>
            <person name="van Westerhoven A.C."/>
            <person name="Mehrabi R."/>
            <person name="Talebi R."/>
            <person name="Steentjes M.B.F."/>
            <person name="Corcolon B."/>
            <person name="Chong P.A."/>
            <person name="Kema G.H.J."/>
            <person name="Seidl M.F."/>
        </authorList>
    </citation>
    <scope>NUCLEOTIDE SEQUENCE [LARGE SCALE GENOMIC DNA]</scope>
    <source>
        <strain evidence="2 3">P124</strain>
    </source>
</reference>
<organism evidence="2 3">
    <name type="scientific">Zasmidium cellare</name>
    <name type="common">Wine cellar mold</name>
    <name type="synonym">Racodium cellare</name>
    <dbReference type="NCBI Taxonomy" id="395010"/>
    <lineage>
        <taxon>Eukaryota</taxon>
        <taxon>Fungi</taxon>
        <taxon>Dikarya</taxon>
        <taxon>Ascomycota</taxon>
        <taxon>Pezizomycotina</taxon>
        <taxon>Dothideomycetes</taxon>
        <taxon>Dothideomycetidae</taxon>
        <taxon>Mycosphaerellales</taxon>
        <taxon>Mycosphaerellaceae</taxon>
        <taxon>Zasmidium</taxon>
    </lineage>
</organism>